<comment type="caution">
    <text evidence="2">The sequence shown here is derived from an EMBL/GenBank/DDBJ whole genome shotgun (WGS) entry which is preliminary data.</text>
</comment>
<keyword evidence="1" id="KW-0812">Transmembrane</keyword>
<sequence length="187" mass="20744">MRQNRLISFRQWVAKTASFLETIVAVLVLVSTLVAGVRVGIDLASVAVSTDLNEAFSQFLRNAFNVIIGIEFVKMLAKHSPGSAIEVLLFAIARQMVVEHTSPVENLISIVAILLIFVIRKYLFVPAFGAHMPGADTFSESGLSSDMKEKLAELHLQQAHMKEELQKMNQQCMMVPRTEKEQAGSQE</sequence>
<evidence type="ECO:0000313" key="3">
    <source>
        <dbReference type="Proteomes" id="UP000713596"/>
    </source>
</evidence>
<accession>A0A948T1P0</accession>
<feature type="transmembrane region" description="Helical" evidence="1">
    <location>
        <begin position="106"/>
        <end position="123"/>
    </location>
</feature>
<evidence type="ECO:0000256" key="1">
    <source>
        <dbReference type="SAM" id="Phobius"/>
    </source>
</evidence>
<name>A0A948T1P0_9FIRM</name>
<dbReference type="AlphaFoldDB" id="A0A948T1P0"/>
<keyword evidence="1" id="KW-0472">Membrane</keyword>
<proteinExistence type="predicted"/>
<feature type="transmembrane region" description="Helical" evidence="1">
    <location>
        <begin position="12"/>
        <end position="35"/>
    </location>
</feature>
<reference evidence="2" key="2">
    <citation type="submission" date="2021-04" db="EMBL/GenBank/DDBJ databases">
        <authorList>
            <person name="Gilroy R."/>
        </authorList>
    </citation>
    <scope>NUCLEOTIDE SEQUENCE</scope>
    <source>
        <strain evidence="2">B5_2728</strain>
    </source>
</reference>
<keyword evidence="1" id="KW-1133">Transmembrane helix</keyword>
<dbReference type="Proteomes" id="UP000713596">
    <property type="component" value="Unassembled WGS sequence"/>
</dbReference>
<gene>
    <name evidence="2" type="ORF">H9882_01690</name>
</gene>
<organism evidence="2 3">
    <name type="scientific">Candidatus Allofournierella pullistercoris</name>
    <dbReference type="NCBI Taxonomy" id="2838597"/>
    <lineage>
        <taxon>Bacteria</taxon>
        <taxon>Bacillati</taxon>
        <taxon>Bacillota</taxon>
        <taxon>Clostridia</taxon>
        <taxon>Eubacteriales</taxon>
        <taxon>Oscillospiraceae</taxon>
        <taxon>Allofournierella</taxon>
    </lineage>
</organism>
<reference evidence="2" key="1">
    <citation type="journal article" date="2021" name="PeerJ">
        <title>Extensive microbial diversity within the chicken gut microbiome revealed by metagenomics and culture.</title>
        <authorList>
            <person name="Gilroy R."/>
            <person name="Ravi A."/>
            <person name="Getino M."/>
            <person name="Pursley I."/>
            <person name="Horton D.L."/>
            <person name="Alikhan N.F."/>
            <person name="Baker D."/>
            <person name="Gharbi K."/>
            <person name="Hall N."/>
            <person name="Watson M."/>
            <person name="Adriaenssens E.M."/>
            <person name="Foster-Nyarko E."/>
            <person name="Jarju S."/>
            <person name="Secka A."/>
            <person name="Antonio M."/>
            <person name="Oren A."/>
            <person name="Chaudhuri R.R."/>
            <person name="La Ragione R."/>
            <person name="Hildebrand F."/>
            <person name="Pallen M.J."/>
        </authorList>
    </citation>
    <scope>NUCLEOTIDE SEQUENCE</scope>
    <source>
        <strain evidence="2">B5_2728</strain>
    </source>
</reference>
<evidence type="ECO:0000313" key="2">
    <source>
        <dbReference type="EMBL" id="MBU3805606.1"/>
    </source>
</evidence>
<protein>
    <submittedName>
        <fullName evidence="2">Transporter</fullName>
    </submittedName>
</protein>
<dbReference type="EMBL" id="JAHLFP010000011">
    <property type="protein sequence ID" value="MBU3805606.1"/>
    <property type="molecule type" value="Genomic_DNA"/>
</dbReference>